<reference evidence="5" key="1">
    <citation type="submission" date="2020-01" db="EMBL/GenBank/DDBJ databases">
        <authorList>
            <person name="Mishra B."/>
        </authorList>
    </citation>
    <scope>NUCLEOTIDE SEQUENCE [LARGE SCALE GENOMIC DNA]</scope>
</reference>
<protein>
    <recommendedName>
        <fullName evidence="7">Thioglucosidase</fullName>
    </recommendedName>
</protein>
<dbReference type="InterPro" id="IPR017853">
    <property type="entry name" value="GH"/>
</dbReference>
<evidence type="ECO:0000313" key="5">
    <source>
        <dbReference type="EMBL" id="CAA7033611.1"/>
    </source>
</evidence>
<dbReference type="GO" id="GO:0008422">
    <property type="term" value="F:beta-glucosidase activity"/>
    <property type="evidence" value="ECO:0007669"/>
    <property type="project" value="TreeGrafter"/>
</dbReference>
<evidence type="ECO:0000256" key="4">
    <source>
        <dbReference type="SAM" id="SignalP"/>
    </source>
</evidence>
<dbReference type="OrthoDB" id="774279at2759"/>
<dbReference type="PANTHER" id="PTHR10353:SF266">
    <property type="entry name" value="BETA-GLUCOSIDASE 21-RELATED"/>
    <property type="match status" value="1"/>
</dbReference>
<comment type="similarity">
    <text evidence="1 3">Belongs to the glycosyl hydrolase 1 family.</text>
</comment>
<dbReference type="Gene3D" id="3.20.20.80">
    <property type="entry name" value="Glycosidases"/>
    <property type="match status" value="2"/>
</dbReference>
<keyword evidence="6" id="KW-1185">Reference proteome</keyword>
<dbReference type="GO" id="GO:0009651">
    <property type="term" value="P:response to salt stress"/>
    <property type="evidence" value="ECO:0007669"/>
    <property type="project" value="TreeGrafter"/>
</dbReference>
<dbReference type="Pfam" id="PF00232">
    <property type="entry name" value="Glyco_hydro_1"/>
    <property type="match status" value="2"/>
</dbReference>
<dbReference type="PANTHER" id="PTHR10353">
    <property type="entry name" value="GLYCOSYL HYDROLASE"/>
    <property type="match status" value="1"/>
</dbReference>
<keyword evidence="2" id="KW-0378">Hydrolase</keyword>
<dbReference type="PROSITE" id="PS00653">
    <property type="entry name" value="GLYCOSYL_HYDROL_F1_2"/>
    <property type="match status" value="1"/>
</dbReference>
<sequence>MAMWKFPLMGLLLLLTIIGSPTTAEGPGESANEPVCPVMPKEEDTLNRAFFPKDFLFGTATASYQVEGGVYETNRGRSMWDVYCMKYPNGKRERGVSKDGIRFYHDLIDELNNNGIAPSVTIFHWDIPQILEDEYGGFLSEKIVKDFRDYAEYLFDEFGGKVKNWITINEPWVYAHAGYDVGKKAPGRCSSYVDKEVECLGGSSGNEAYNVTHNLLNAHAEAVEAFRNCEKCKGGKIGIAHCPLWFESYIKDNEVEDEAAKRALEFMLGWHMDPTTTGDYPETMKKIVGKRLPEFTPEQSEKLKGSFDFVGLNYYVSKFPKNLTSDKRDENKPRWLQDSGIEWTEKNEADYAIGSRPDNAMKDMSIYSRGLKSILKHIKDRYGNPEIMIMENGYGDMPHADIDGNVHVTNGTDDPNRKFYLQRHLFSLYEAVCVEKVNVKGYFVWSLLDNFEWQAGYKVRFGLYFVDYKNNLTRHLKKSGEFYRDFLSKGVLDPAKVKNDIPATKTEL</sequence>
<dbReference type="InterPro" id="IPR001360">
    <property type="entry name" value="Glyco_hydro_1"/>
</dbReference>
<dbReference type="EMBL" id="CACVBM020001135">
    <property type="protein sequence ID" value="CAA7033611.1"/>
    <property type="molecule type" value="Genomic_DNA"/>
</dbReference>
<name>A0A6D2J8K7_9BRAS</name>
<dbReference type="PRINTS" id="PR00131">
    <property type="entry name" value="GLHYDRLASE1"/>
</dbReference>
<keyword evidence="4" id="KW-0732">Signal</keyword>
<organism evidence="5 6">
    <name type="scientific">Microthlaspi erraticum</name>
    <dbReference type="NCBI Taxonomy" id="1685480"/>
    <lineage>
        <taxon>Eukaryota</taxon>
        <taxon>Viridiplantae</taxon>
        <taxon>Streptophyta</taxon>
        <taxon>Embryophyta</taxon>
        <taxon>Tracheophyta</taxon>
        <taxon>Spermatophyta</taxon>
        <taxon>Magnoliopsida</taxon>
        <taxon>eudicotyledons</taxon>
        <taxon>Gunneridae</taxon>
        <taxon>Pentapetalae</taxon>
        <taxon>rosids</taxon>
        <taxon>malvids</taxon>
        <taxon>Brassicales</taxon>
        <taxon>Brassicaceae</taxon>
        <taxon>Coluteocarpeae</taxon>
        <taxon>Microthlaspi</taxon>
    </lineage>
</organism>
<feature type="signal peptide" evidence="4">
    <location>
        <begin position="1"/>
        <end position="24"/>
    </location>
</feature>
<dbReference type="AlphaFoldDB" id="A0A6D2J8K7"/>
<comment type="caution">
    <text evidence="5">The sequence shown here is derived from an EMBL/GenBank/DDBJ whole genome shotgun (WGS) entry which is preliminary data.</text>
</comment>
<feature type="chain" id="PRO_5025543846" description="Thioglucosidase" evidence="4">
    <location>
        <begin position="25"/>
        <end position="508"/>
    </location>
</feature>
<proteinExistence type="inferred from homology"/>
<evidence type="ECO:0000256" key="2">
    <source>
        <dbReference type="ARBA" id="ARBA00022801"/>
    </source>
</evidence>
<dbReference type="GO" id="GO:0019762">
    <property type="term" value="P:glucosinolate catabolic process"/>
    <property type="evidence" value="ECO:0007669"/>
    <property type="project" value="TreeGrafter"/>
</dbReference>
<evidence type="ECO:0008006" key="7">
    <source>
        <dbReference type="Google" id="ProtNLM"/>
    </source>
</evidence>
<dbReference type="Proteomes" id="UP000467841">
    <property type="component" value="Unassembled WGS sequence"/>
</dbReference>
<gene>
    <name evidence="5" type="ORF">MERR_LOCUS20846</name>
</gene>
<dbReference type="SUPFAM" id="SSF51445">
    <property type="entry name" value="(Trans)glycosidases"/>
    <property type="match status" value="1"/>
</dbReference>
<dbReference type="InterPro" id="IPR033132">
    <property type="entry name" value="GH_1_N_CS"/>
</dbReference>
<evidence type="ECO:0000256" key="1">
    <source>
        <dbReference type="ARBA" id="ARBA00010838"/>
    </source>
</evidence>
<accession>A0A6D2J8K7</accession>
<evidence type="ECO:0000256" key="3">
    <source>
        <dbReference type="RuleBase" id="RU003690"/>
    </source>
</evidence>
<evidence type="ECO:0000313" key="6">
    <source>
        <dbReference type="Proteomes" id="UP000467841"/>
    </source>
</evidence>
<dbReference type="GO" id="GO:0005975">
    <property type="term" value="P:carbohydrate metabolic process"/>
    <property type="evidence" value="ECO:0007669"/>
    <property type="project" value="InterPro"/>
</dbReference>